<dbReference type="Pfam" id="PF01457">
    <property type="entry name" value="Peptidase_M8"/>
    <property type="match status" value="1"/>
</dbReference>
<name>A0A8J4WD05_9TREM</name>
<proteinExistence type="inferred from homology"/>
<dbReference type="AlphaFoldDB" id="A0A8J4WD05"/>
<dbReference type="OrthoDB" id="6280709at2759"/>
<sequence length="248" mass="27275">MPFCTWPQLTTPACHPQRLAYGYCDIRQQTGLSDLDRSVDDPWNVDMVNIQVAGASAALDYCPTISVNESLNYAMESFGEHSICVDHIAGTDWNLKQQNGESVNLDSFGASCHEHECHPEKGLTLRFGNYTVVCPFVGGNVRIAVESVLGHLGGYIYCPPCSSVCEFYYVVSHSGVVLFYIMVPGCEIVANREVLIMTPLCSSAPPHIQDTFCDSFNQSVDVELEEDLIVDEEMMGGEETPTQVSPSE</sequence>
<dbReference type="GO" id="GO:0004222">
    <property type="term" value="F:metalloendopeptidase activity"/>
    <property type="evidence" value="ECO:0007669"/>
    <property type="project" value="UniProtKB-UniRule"/>
</dbReference>
<keyword evidence="9" id="KW-1185">Reference proteome</keyword>
<keyword evidence="3 7" id="KW-0479">Metal-binding</keyword>
<dbReference type="GO" id="GO:0006508">
    <property type="term" value="P:proteolysis"/>
    <property type="evidence" value="ECO:0007669"/>
    <property type="project" value="UniProtKB-KW"/>
</dbReference>
<evidence type="ECO:0000256" key="6">
    <source>
        <dbReference type="ARBA" id="ARBA00023049"/>
    </source>
</evidence>
<evidence type="ECO:0000256" key="1">
    <source>
        <dbReference type="ARBA" id="ARBA00005860"/>
    </source>
</evidence>
<dbReference type="GO" id="GO:0016020">
    <property type="term" value="C:membrane"/>
    <property type="evidence" value="ECO:0007669"/>
    <property type="project" value="InterPro"/>
</dbReference>
<dbReference type="GO" id="GO:0046872">
    <property type="term" value="F:metal ion binding"/>
    <property type="evidence" value="ECO:0007669"/>
    <property type="project" value="UniProtKB-KW"/>
</dbReference>
<dbReference type="SUPFAM" id="SSF55486">
    <property type="entry name" value="Metalloproteases ('zincins'), catalytic domain"/>
    <property type="match status" value="1"/>
</dbReference>
<evidence type="ECO:0000256" key="3">
    <source>
        <dbReference type="ARBA" id="ARBA00022723"/>
    </source>
</evidence>
<evidence type="ECO:0000313" key="9">
    <source>
        <dbReference type="Proteomes" id="UP000748531"/>
    </source>
</evidence>
<dbReference type="InterPro" id="IPR001577">
    <property type="entry name" value="Peptidase_M8"/>
</dbReference>
<keyword evidence="5 7" id="KW-0862">Zinc</keyword>
<dbReference type="Proteomes" id="UP000748531">
    <property type="component" value="Unassembled WGS sequence"/>
</dbReference>
<dbReference type="GO" id="GO:0007155">
    <property type="term" value="P:cell adhesion"/>
    <property type="evidence" value="ECO:0007669"/>
    <property type="project" value="InterPro"/>
</dbReference>
<evidence type="ECO:0000313" key="8">
    <source>
        <dbReference type="EMBL" id="KAF5394673.1"/>
    </source>
</evidence>
<dbReference type="EMBL" id="LUCH01017898">
    <property type="protein sequence ID" value="KAF5394673.1"/>
    <property type="molecule type" value="Genomic_DNA"/>
</dbReference>
<comment type="caution">
    <text evidence="8">The sequence shown here is derived from an EMBL/GenBank/DDBJ whole genome shotgun (WGS) entry which is preliminary data.</text>
</comment>
<keyword evidence="2 7" id="KW-0645">Protease</keyword>
<gene>
    <name evidence="8" type="ORF">PHET_10685</name>
</gene>
<dbReference type="Gene3D" id="2.10.55.10">
    <property type="entry name" value="Leishmanolysin domain 3"/>
    <property type="match status" value="1"/>
</dbReference>
<dbReference type="EC" id="3.4.24.-" evidence="7"/>
<evidence type="ECO:0000256" key="2">
    <source>
        <dbReference type="ARBA" id="ARBA00022670"/>
    </source>
</evidence>
<evidence type="ECO:0000256" key="5">
    <source>
        <dbReference type="ARBA" id="ARBA00022833"/>
    </source>
</evidence>
<comment type="similarity">
    <text evidence="1 7">Belongs to the peptidase M8 family.</text>
</comment>
<keyword evidence="6 7" id="KW-0482">Metalloprotease</keyword>
<accession>A0A8J4WD05</accession>
<organism evidence="8 9">
    <name type="scientific">Paragonimus heterotremus</name>
    <dbReference type="NCBI Taxonomy" id="100268"/>
    <lineage>
        <taxon>Eukaryota</taxon>
        <taxon>Metazoa</taxon>
        <taxon>Spiralia</taxon>
        <taxon>Lophotrochozoa</taxon>
        <taxon>Platyhelminthes</taxon>
        <taxon>Trematoda</taxon>
        <taxon>Digenea</taxon>
        <taxon>Plagiorchiida</taxon>
        <taxon>Troglotremata</taxon>
        <taxon>Troglotrematidae</taxon>
        <taxon>Paragonimus</taxon>
    </lineage>
</organism>
<evidence type="ECO:0000256" key="7">
    <source>
        <dbReference type="RuleBase" id="RU366077"/>
    </source>
</evidence>
<evidence type="ECO:0000256" key="4">
    <source>
        <dbReference type="ARBA" id="ARBA00022801"/>
    </source>
</evidence>
<protein>
    <recommendedName>
        <fullName evidence="7">Leishmanolysin-like peptidase</fullName>
        <ecNumber evidence="7">3.4.24.-</ecNumber>
    </recommendedName>
</protein>
<comment type="cofactor">
    <cofactor evidence="7">
        <name>Zn(2+)</name>
        <dbReference type="ChEBI" id="CHEBI:29105"/>
    </cofactor>
    <text evidence="7">Binds 1 zinc ion per subunit.</text>
</comment>
<reference evidence="8" key="1">
    <citation type="submission" date="2019-05" db="EMBL/GenBank/DDBJ databases">
        <title>Annotation for the trematode Paragonimus heterotremus.</title>
        <authorList>
            <person name="Choi Y.-J."/>
        </authorList>
    </citation>
    <scope>NUCLEOTIDE SEQUENCE</scope>
    <source>
        <strain evidence="8">LC</strain>
    </source>
</reference>
<keyword evidence="4 7" id="KW-0378">Hydrolase</keyword>